<dbReference type="AlphaFoldDB" id="A0A3D9H829"/>
<keyword evidence="2" id="KW-1185">Reference proteome</keyword>
<organism evidence="1 2">
    <name type="scientific">Seonamhaeicola aphaedonensis</name>
    <dbReference type="NCBI Taxonomy" id="1461338"/>
    <lineage>
        <taxon>Bacteria</taxon>
        <taxon>Pseudomonadati</taxon>
        <taxon>Bacteroidota</taxon>
        <taxon>Flavobacteriia</taxon>
        <taxon>Flavobacteriales</taxon>
        <taxon>Flavobacteriaceae</taxon>
    </lineage>
</organism>
<name>A0A3D9H829_9FLAO</name>
<dbReference type="Gene3D" id="2.60.40.10">
    <property type="entry name" value="Immunoglobulins"/>
    <property type="match status" value="2"/>
</dbReference>
<accession>A0A3D9H829</accession>
<dbReference type="InterPro" id="IPR013783">
    <property type="entry name" value="Ig-like_fold"/>
</dbReference>
<evidence type="ECO:0008006" key="3">
    <source>
        <dbReference type="Google" id="ProtNLM"/>
    </source>
</evidence>
<proteinExistence type="predicted"/>
<dbReference type="RefSeq" id="WP_116524869.1">
    <property type="nucleotide sequence ID" value="NZ_QRDX01000008.1"/>
</dbReference>
<dbReference type="Proteomes" id="UP000256629">
    <property type="component" value="Unassembled WGS sequence"/>
</dbReference>
<comment type="caution">
    <text evidence="1">The sequence shown here is derived from an EMBL/GenBank/DDBJ whole genome shotgun (WGS) entry which is preliminary data.</text>
</comment>
<gene>
    <name evidence="1" type="ORF">DFQ02_10822</name>
</gene>
<protein>
    <recommendedName>
        <fullName evidence="3">Fibronectin type-III domain-containing protein</fullName>
    </recommendedName>
</protein>
<evidence type="ECO:0000313" key="2">
    <source>
        <dbReference type="Proteomes" id="UP000256629"/>
    </source>
</evidence>
<sequence length="316" mass="35761">MKTINSIVILSLLGLILSCDDILEDEITDDNIQIVFPLEGNIIEGNVVQFSWRPIEGADNYRIQIIKRNQVLEVDSLITQNTFQYTLNPGTYQWRVRGENFAYQTAFTFPVVFSSVASDDLTDQSIVLLSPSEQIYTNNIINFFSWEKLANTTSYRFELIKKLAGEQTIFQETNITTENITVKHSLFDEDAEYIWKVKGLNESSETNYSQRSVFLDTEAPNQPSLTSPSDQDTLTSSVSFNWTNGTDPGNVNSAITNSIEISSDANFNTIVHSEDTTNNTVQYDFNTTGTFYWRVKAKDAANNQSDYSNAWSITVQ</sequence>
<dbReference type="EMBL" id="QRDX01000008">
    <property type="protein sequence ID" value="RED45644.1"/>
    <property type="molecule type" value="Genomic_DNA"/>
</dbReference>
<reference evidence="1 2" key="1">
    <citation type="submission" date="2018-07" db="EMBL/GenBank/DDBJ databases">
        <title>Genomic Encyclopedia of Type Strains, Phase III (KMG-III): the genomes of soil and plant-associated and newly described type strains.</title>
        <authorList>
            <person name="Whitman W."/>
        </authorList>
    </citation>
    <scope>NUCLEOTIDE SEQUENCE [LARGE SCALE GENOMIC DNA]</scope>
    <source>
        <strain evidence="1 2">CECT 8487</strain>
    </source>
</reference>
<dbReference type="PROSITE" id="PS51257">
    <property type="entry name" value="PROKAR_LIPOPROTEIN"/>
    <property type="match status" value="1"/>
</dbReference>
<evidence type="ECO:0000313" key="1">
    <source>
        <dbReference type="EMBL" id="RED45644.1"/>
    </source>
</evidence>
<dbReference type="OrthoDB" id="1121506at2"/>